<dbReference type="PANTHER" id="PTHR43095">
    <property type="entry name" value="SUGAR KINASE"/>
    <property type="match status" value="1"/>
</dbReference>
<dbReference type="RefSeq" id="WP_162330060.1">
    <property type="nucleotide sequence ID" value="NZ_CP048113.1"/>
</dbReference>
<keyword evidence="8" id="KW-1185">Reference proteome</keyword>
<dbReference type="CDD" id="cd07770">
    <property type="entry name" value="ASKHA_NBD_FGGY_GntK"/>
    <property type="match status" value="1"/>
</dbReference>
<evidence type="ECO:0000313" key="7">
    <source>
        <dbReference type="EMBL" id="QHS58355.1"/>
    </source>
</evidence>
<protein>
    <submittedName>
        <fullName evidence="7">Gluconokinase</fullName>
    </submittedName>
</protein>
<dbReference type="PROSITE" id="PS00445">
    <property type="entry name" value="FGGY_KINASES_2"/>
    <property type="match status" value="1"/>
</dbReference>
<dbReference type="PANTHER" id="PTHR43095:SF2">
    <property type="entry name" value="GLUCONOKINASE"/>
    <property type="match status" value="1"/>
</dbReference>
<dbReference type="PROSITE" id="PS00933">
    <property type="entry name" value="FGGY_KINASES_1"/>
    <property type="match status" value="1"/>
</dbReference>
<evidence type="ECO:0000259" key="5">
    <source>
        <dbReference type="Pfam" id="PF00370"/>
    </source>
</evidence>
<dbReference type="InterPro" id="IPR018485">
    <property type="entry name" value="FGGY_C"/>
</dbReference>
<keyword evidence="3 4" id="KW-0418">Kinase</keyword>
<dbReference type="InterPro" id="IPR000577">
    <property type="entry name" value="Carb_kinase_FGGY"/>
</dbReference>
<accession>A0A6B9ZB72</accession>
<dbReference type="Pfam" id="PF02782">
    <property type="entry name" value="FGGY_C"/>
    <property type="match status" value="1"/>
</dbReference>
<feature type="domain" description="Carbohydrate kinase FGGY C-terminal" evidence="6">
    <location>
        <begin position="289"/>
        <end position="448"/>
    </location>
</feature>
<dbReference type="Pfam" id="PF00370">
    <property type="entry name" value="FGGY_N"/>
    <property type="match status" value="1"/>
</dbReference>
<evidence type="ECO:0000256" key="4">
    <source>
        <dbReference type="RuleBase" id="RU003733"/>
    </source>
</evidence>
<dbReference type="PIRSF" id="PIRSF000538">
    <property type="entry name" value="GlpK"/>
    <property type="match status" value="1"/>
</dbReference>
<dbReference type="InterPro" id="IPR018483">
    <property type="entry name" value="Carb_kinase_FGGY_CS"/>
</dbReference>
<comment type="similarity">
    <text evidence="1 4">Belongs to the FGGY kinase family.</text>
</comment>
<dbReference type="Gene3D" id="3.30.420.40">
    <property type="match status" value="2"/>
</dbReference>
<dbReference type="SUPFAM" id="SSF53067">
    <property type="entry name" value="Actin-like ATPase domain"/>
    <property type="match status" value="2"/>
</dbReference>
<dbReference type="KEGG" id="chih:GWR21_01715"/>
<organism evidence="7 8">
    <name type="scientific">Chitinophaga agri</name>
    <dbReference type="NCBI Taxonomy" id="2703787"/>
    <lineage>
        <taxon>Bacteria</taxon>
        <taxon>Pseudomonadati</taxon>
        <taxon>Bacteroidota</taxon>
        <taxon>Chitinophagia</taxon>
        <taxon>Chitinophagales</taxon>
        <taxon>Chitinophagaceae</taxon>
        <taxon>Chitinophaga</taxon>
    </lineage>
</organism>
<dbReference type="InterPro" id="IPR050406">
    <property type="entry name" value="FGGY_Carb_Kinase"/>
</dbReference>
<proteinExistence type="inferred from homology"/>
<keyword evidence="2 4" id="KW-0808">Transferase</keyword>
<dbReference type="AlphaFoldDB" id="A0A6B9ZB72"/>
<evidence type="ECO:0000256" key="2">
    <source>
        <dbReference type="ARBA" id="ARBA00022679"/>
    </source>
</evidence>
<evidence type="ECO:0000259" key="6">
    <source>
        <dbReference type="Pfam" id="PF02782"/>
    </source>
</evidence>
<dbReference type="InterPro" id="IPR043129">
    <property type="entry name" value="ATPase_NBD"/>
</dbReference>
<dbReference type="GO" id="GO:0005975">
    <property type="term" value="P:carbohydrate metabolic process"/>
    <property type="evidence" value="ECO:0007669"/>
    <property type="project" value="InterPro"/>
</dbReference>
<evidence type="ECO:0000256" key="3">
    <source>
        <dbReference type="ARBA" id="ARBA00022777"/>
    </source>
</evidence>
<dbReference type="Proteomes" id="UP000476411">
    <property type="component" value="Chromosome"/>
</dbReference>
<evidence type="ECO:0000313" key="8">
    <source>
        <dbReference type="Proteomes" id="UP000476411"/>
    </source>
</evidence>
<name>A0A6B9ZB72_9BACT</name>
<sequence>MNCIITVELGTYGVKVFVYSLDGQVIGSMKGHYPTFHTQPDYSEQDPEQIFITTLYVLKNVLNEYIHPKKHTVASICFCGSMHSVLAVDIKGNPLGNAITWADNRAKKEAQQLRDSPLGKKLYGETGTPIHPMSPLVKIAWLRDHDRERFASTSKFLSIKSYIIHQLTGEYMIDYSIASATGLLNIHTVNWEDDALQYAGITADKLAVVAPISSTAGNLKKAYQQSLRLPADTKILIGSSDGCLATLGDGIIKGEGKASITIEDSGAVRVMGTSVLQDEQMRFFNYLLADNYYISGGPTNNGGNIFEWFTRQFGDFIHQFDMEDSMGQLLEDATNVPTGSDGLLFMPYLLGERAPIWNANAKGAYFGINIKHERKHFIRATIEGILYEIYSIGKTLEEQRPITSLSVNGSFGTIPFCSQLIADIFNKPVQVRPQLHSVSFGAYILSATEMGVYQSLDDTAVKPAEPLHVFTPNEQHHQIYADYFRIFERLSDKLADEFEAISNLQQKYAHSDKSLTHDKP</sequence>
<reference evidence="7 8" key="1">
    <citation type="submission" date="2020-01" db="EMBL/GenBank/DDBJ databases">
        <title>Complete genome sequence of Chitinophaga sp. H33E-04 isolated from quinoa roots.</title>
        <authorList>
            <person name="Weon H.-Y."/>
            <person name="Lee S.A."/>
        </authorList>
    </citation>
    <scope>NUCLEOTIDE SEQUENCE [LARGE SCALE GENOMIC DNA]</scope>
    <source>
        <strain evidence="7 8">H33E-04</strain>
    </source>
</reference>
<dbReference type="InterPro" id="IPR018484">
    <property type="entry name" value="FGGY_N"/>
</dbReference>
<dbReference type="GO" id="GO:0016773">
    <property type="term" value="F:phosphotransferase activity, alcohol group as acceptor"/>
    <property type="evidence" value="ECO:0007669"/>
    <property type="project" value="InterPro"/>
</dbReference>
<gene>
    <name evidence="7" type="ORF">GWR21_01715</name>
</gene>
<dbReference type="GO" id="GO:0016301">
    <property type="term" value="F:kinase activity"/>
    <property type="evidence" value="ECO:0007669"/>
    <property type="project" value="UniProtKB-KW"/>
</dbReference>
<evidence type="ECO:0000256" key="1">
    <source>
        <dbReference type="ARBA" id="ARBA00009156"/>
    </source>
</evidence>
<dbReference type="EMBL" id="CP048113">
    <property type="protein sequence ID" value="QHS58355.1"/>
    <property type="molecule type" value="Genomic_DNA"/>
</dbReference>
<feature type="domain" description="Carbohydrate kinase FGGY N-terminal" evidence="5">
    <location>
        <begin position="4"/>
        <end position="248"/>
    </location>
</feature>